<organism evidence="2 3">
    <name type="scientific">Araneus ventricosus</name>
    <name type="common">Orbweaver spider</name>
    <name type="synonym">Epeira ventricosa</name>
    <dbReference type="NCBI Taxonomy" id="182803"/>
    <lineage>
        <taxon>Eukaryota</taxon>
        <taxon>Metazoa</taxon>
        <taxon>Ecdysozoa</taxon>
        <taxon>Arthropoda</taxon>
        <taxon>Chelicerata</taxon>
        <taxon>Arachnida</taxon>
        <taxon>Araneae</taxon>
        <taxon>Araneomorphae</taxon>
        <taxon>Entelegynae</taxon>
        <taxon>Araneoidea</taxon>
        <taxon>Araneidae</taxon>
        <taxon>Araneus</taxon>
    </lineage>
</organism>
<dbReference type="Proteomes" id="UP000499080">
    <property type="component" value="Unassembled WGS sequence"/>
</dbReference>
<evidence type="ECO:0000313" key="3">
    <source>
        <dbReference type="Proteomes" id="UP000499080"/>
    </source>
</evidence>
<keyword evidence="1" id="KW-0732">Signal</keyword>
<accession>A0A4Y2ULB5</accession>
<evidence type="ECO:0000313" key="2">
    <source>
        <dbReference type="EMBL" id="GBO12994.1"/>
    </source>
</evidence>
<sequence>MWFNGFILFAFIIVRHMGHQSIILLQVVALPHVGLCVHEVVIRQQFAEERIINRAFIGRWSLRLTDLKPCDFCCGVILKSVVFKGNLDDIATLKCRINPQVQ</sequence>
<evidence type="ECO:0008006" key="4">
    <source>
        <dbReference type="Google" id="ProtNLM"/>
    </source>
</evidence>
<keyword evidence="3" id="KW-1185">Reference proteome</keyword>
<protein>
    <recommendedName>
        <fullName evidence="4">Secreted protein</fullName>
    </recommendedName>
</protein>
<gene>
    <name evidence="2" type="ORF">AVEN_37826_1</name>
</gene>
<name>A0A4Y2ULB5_ARAVE</name>
<reference evidence="2 3" key="1">
    <citation type="journal article" date="2019" name="Sci. Rep.">
        <title>Orb-weaving spider Araneus ventricosus genome elucidates the spidroin gene catalogue.</title>
        <authorList>
            <person name="Kono N."/>
            <person name="Nakamura H."/>
            <person name="Ohtoshi R."/>
            <person name="Moran D.A.P."/>
            <person name="Shinohara A."/>
            <person name="Yoshida Y."/>
            <person name="Fujiwara M."/>
            <person name="Mori M."/>
            <person name="Tomita M."/>
            <person name="Arakawa K."/>
        </authorList>
    </citation>
    <scope>NUCLEOTIDE SEQUENCE [LARGE SCALE GENOMIC DNA]</scope>
</reference>
<proteinExistence type="predicted"/>
<feature type="signal peptide" evidence="1">
    <location>
        <begin position="1"/>
        <end position="18"/>
    </location>
</feature>
<dbReference type="EMBL" id="BGPR01037424">
    <property type="protein sequence ID" value="GBO12994.1"/>
    <property type="molecule type" value="Genomic_DNA"/>
</dbReference>
<comment type="caution">
    <text evidence="2">The sequence shown here is derived from an EMBL/GenBank/DDBJ whole genome shotgun (WGS) entry which is preliminary data.</text>
</comment>
<evidence type="ECO:0000256" key="1">
    <source>
        <dbReference type="SAM" id="SignalP"/>
    </source>
</evidence>
<dbReference type="AlphaFoldDB" id="A0A4Y2ULB5"/>
<feature type="chain" id="PRO_5021267389" description="Secreted protein" evidence="1">
    <location>
        <begin position="19"/>
        <end position="102"/>
    </location>
</feature>